<dbReference type="InterPro" id="IPR015927">
    <property type="entry name" value="Peptidase_S24_S26A/B/C"/>
</dbReference>
<dbReference type="InterPro" id="IPR001387">
    <property type="entry name" value="Cro/C1-type_HTH"/>
</dbReference>
<dbReference type="InterPro" id="IPR010982">
    <property type="entry name" value="Lambda_DNA-bd_dom_sf"/>
</dbReference>
<dbReference type="Gene3D" id="2.10.109.10">
    <property type="entry name" value="Umud Fragment, subunit A"/>
    <property type="match status" value="1"/>
</dbReference>
<dbReference type="Pfam" id="PF00717">
    <property type="entry name" value="Peptidase_S24"/>
    <property type="match status" value="1"/>
</dbReference>
<gene>
    <name evidence="5" type="ORF">KKJ01_04830</name>
</gene>
<dbReference type="CDD" id="cd06529">
    <property type="entry name" value="S24_LexA-like"/>
    <property type="match status" value="1"/>
</dbReference>
<name>A0AAJ1N1Z7_XENBV</name>
<dbReference type="EMBL" id="JAILSO010000011">
    <property type="protein sequence ID" value="MDE1477581.1"/>
    <property type="molecule type" value="Genomic_DNA"/>
</dbReference>
<dbReference type="Gene3D" id="1.10.260.40">
    <property type="entry name" value="lambda repressor-like DNA-binding domains"/>
    <property type="match status" value="1"/>
</dbReference>
<evidence type="ECO:0000256" key="1">
    <source>
        <dbReference type="ARBA" id="ARBA00023015"/>
    </source>
</evidence>
<evidence type="ECO:0000313" key="6">
    <source>
        <dbReference type="Proteomes" id="UP001222434"/>
    </source>
</evidence>
<dbReference type="Pfam" id="PF01381">
    <property type="entry name" value="HTH_3"/>
    <property type="match status" value="1"/>
</dbReference>
<dbReference type="SUPFAM" id="SSF51306">
    <property type="entry name" value="LexA/Signal peptidase"/>
    <property type="match status" value="1"/>
</dbReference>
<dbReference type="PANTHER" id="PTHR40661:SF3">
    <property type="entry name" value="FELS-1 PROPHAGE TRANSCRIPTIONAL REGULATOR"/>
    <property type="match status" value="1"/>
</dbReference>
<dbReference type="PROSITE" id="PS50943">
    <property type="entry name" value="HTH_CROC1"/>
    <property type="match status" value="1"/>
</dbReference>
<dbReference type="AlphaFoldDB" id="A0AAJ1N1Z7"/>
<keyword evidence="1" id="KW-0805">Transcription regulation</keyword>
<dbReference type="InterPro" id="IPR039418">
    <property type="entry name" value="LexA-like"/>
</dbReference>
<protein>
    <submittedName>
        <fullName evidence="5">Helix-turn-helix domain-containing protein</fullName>
    </submittedName>
</protein>
<keyword evidence="3" id="KW-0804">Transcription</keyword>
<dbReference type="CDD" id="cd00093">
    <property type="entry name" value="HTH_XRE"/>
    <property type="match status" value="1"/>
</dbReference>
<dbReference type="SUPFAM" id="SSF47413">
    <property type="entry name" value="lambda repressor-like DNA-binding domains"/>
    <property type="match status" value="1"/>
</dbReference>
<dbReference type="Proteomes" id="UP001222434">
    <property type="component" value="Unassembled WGS sequence"/>
</dbReference>
<evidence type="ECO:0000256" key="3">
    <source>
        <dbReference type="ARBA" id="ARBA00023163"/>
    </source>
</evidence>
<dbReference type="SMART" id="SM00530">
    <property type="entry name" value="HTH_XRE"/>
    <property type="match status" value="1"/>
</dbReference>
<organism evidence="5 6">
    <name type="scientific">Xenorhabdus bovienii</name>
    <name type="common">Xenorhabdus nematophila subsp. bovienii</name>
    <dbReference type="NCBI Taxonomy" id="40576"/>
    <lineage>
        <taxon>Bacteria</taxon>
        <taxon>Pseudomonadati</taxon>
        <taxon>Pseudomonadota</taxon>
        <taxon>Gammaproteobacteria</taxon>
        <taxon>Enterobacterales</taxon>
        <taxon>Morganellaceae</taxon>
        <taxon>Xenorhabdus</taxon>
    </lineage>
</organism>
<reference evidence="5" key="2">
    <citation type="journal article" date="2022" name="J. Evol. Biol.">
        <title>Pre- and post-association barriers to host switching in sympatric mutualists.</title>
        <authorList>
            <person name="Dinges Z.M."/>
            <person name="Phillips R.K."/>
            <person name="Lively C.M."/>
            <person name="Bashey F."/>
        </authorList>
    </citation>
    <scope>NUCLEOTIDE SEQUENCE</scope>
    <source>
        <strain evidence="5">MC_266_E_2016</strain>
    </source>
</reference>
<sequence length="209" mass="23435">METIGQRIKQFREKLDISQSELAQRCGWGSQSRIGNYEANIRKVGVEDAVVIASALRVSPGELLFGTPDNDTFIEIGEKHLPLVSYAQANKFTDPDQLLTPEEVTEYVTYNGAVSDVGFAFRIAGDSMEPDFMLGDTIIVDPMVAPTPGEFVIANDEGNEAVFRKYRLKSQGSFELVPLNNDYPIIDSDKQYITIIGTMIEQRIHRRKR</sequence>
<evidence type="ECO:0000259" key="4">
    <source>
        <dbReference type="PROSITE" id="PS50943"/>
    </source>
</evidence>
<evidence type="ECO:0000313" key="5">
    <source>
        <dbReference type="EMBL" id="MDE1477581.1"/>
    </source>
</evidence>
<dbReference type="RefSeq" id="WP_274711825.1">
    <property type="nucleotide sequence ID" value="NZ_JAILSN010000093.1"/>
</dbReference>
<accession>A0AAJ1N1Z7</accession>
<keyword evidence="2" id="KW-0238">DNA-binding</keyword>
<evidence type="ECO:0000256" key="2">
    <source>
        <dbReference type="ARBA" id="ARBA00023125"/>
    </source>
</evidence>
<proteinExistence type="predicted"/>
<comment type="caution">
    <text evidence="5">The sequence shown here is derived from an EMBL/GenBank/DDBJ whole genome shotgun (WGS) entry which is preliminary data.</text>
</comment>
<dbReference type="PANTHER" id="PTHR40661">
    <property type="match status" value="1"/>
</dbReference>
<feature type="domain" description="HTH cro/C1-type" evidence="4">
    <location>
        <begin position="8"/>
        <end position="63"/>
    </location>
</feature>
<reference evidence="5" key="1">
    <citation type="submission" date="2021-08" db="EMBL/GenBank/DDBJ databases">
        <authorList>
            <person name="Papudeshi B."/>
            <person name="Bashey-Visser F."/>
        </authorList>
    </citation>
    <scope>NUCLEOTIDE SEQUENCE</scope>
    <source>
        <strain evidence="5">MC_266_E_2016</strain>
    </source>
</reference>
<dbReference type="InterPro" id="IPR036286">
    <property type="entry name" value="LexA/Signal_pep-like_sf"/>
</dbReference>
<dbReference type="GO" id="GO:0003677">
    <property type="term" value="F:DNA binding"/>
    <property type="evidence" value="ECO:0007669"/>
    <property type="project" value="UniProtKB-KW"/>
</dbReference>